<evidence type="ECO:0000313" key="10">
    <source>
        <dbReference type="Proteomes" id="UP001165135"/>
    </source>
</evidence>
<keyword evidence="4 7" id="KW-0560">Oxidoreductase</keyword>
<protein>
    <submittedName>
        <fullName evidence="9">Cytochrome P450</fullName>
    </submittedName>
</protein>
<comment type="caution">
    <text evidence="9">The sequence shown here is derived from an EMBL/GenBank/DDBJ whole genome shotgun (WGS) entry which is preliminary data.</text>
</comment>
<dbReference type="GO" id="GO:0004497">
    <property type="term" value="F:monooxygenase activity"/>
    <property type="evidence" value="ECO:0007669"/>
    <property type="project" value="UniProtKB-KW"/>
</dbReference>
<dbReference type="InterPro" id="IPR002397">
    <property type="entry name" value="Cyt_P450_B"/>
</dbReference>
<accession>A0A9W6VPS7</accession>
<dbReference type="GO" id="GO:0016705">
    <property type="term" value="F:oxidoreductase activity, acting on paired donors, with incorporation or reduction of molecular oxygen"/>
    <property type="evidence" value="ECO:0007669"/>
    <property type="project" value="InterPro"/>
</dbReference>
<evidence type="ECO:0000256" key="7">
    <source>
        <dbReference type="RuleBase" id="RU000461"/>
    </source>
</evidence>
<comment type="similarity">
    <text evidence="1 7">Belongs to the cytochrome P450 family.</text>
</comment>
<dbReference type="PANTHER" id="PTHR46696">
    <property type="entry name" value="P450, PUTATIVE (EUROFUNG)-RELATED"/>
    <property type="match status" value="1"/>
</dbReference>
<evidence type="ECO:0000256" key="2">
    <source>
        <dbReference type="ARBA" id="ARBA00022617"/>
    </source>
</evidence>
<dbReference type="InterPro" id="IPR001128">
    <property type="entry name" value="Cyt_P450"/>
</dbReference>
<dbReference type="AlphaFoldDB" id="A0A9W6VPS7"/>
<gene>
    <name evidence="9" type="ORF">Airi01_034110</name>
</gene>
<dbReference type="Gene3D" id="1.10.630.10">
    <property type="entry name" value="Cytochrome P450"/>
    <property type="match status" value="1"/>
</dbReference>
<dbReference type="InterPro" id="IPR036396">
    <property type="entry name" value="Cyt_P450_sf"/>
</dbReference>
<keyword evidence="3 7" id="KW-0479">Metal-binding</keyword>
<name>A0A9W6VPS7_9ACTN</name>
<dbReference type="EMBL" id="BSTJ01000003">
    <property type="protein sequence ID" value="GLY75144.1"/>
    <property type="molecule type" value="Genomic_DNA"/>
</dbReference>
<sequence length="444" mass="49630">MTERSEGIKRHGPVVTPSDEGGLMTDRFAKNYAELRDDQPLGTRNEIVTGPVEDWATDFSHLEPEWAADPYPIQDDLRQRCPIAHTDRFGGGWLPTRYEDVAAIAYDTERFSSRSVIMSNFRPPRELAPVGGTPPISSDPPFHQHARRLLLPAFTKTAVGRLEPATRAFCHSLIDGFAGQDVVDAARDYAQHIPMRVIGDMLGFPPEDGPRFREFVENTLEGVNLPPEERIARMEQLFDYLLEQIRDHVANPREDLTTYLIEAEFGGEKLQPSHVAGTMALLLIAGIDTTWSAIGASLWHLAKTPADRERLVADPGLLPTAMEEFLRAYAPVTMARLVKEDMHWAGVDMKAEDWVLLSFPAANRDPAQFDRADEVVIDRQVNRHAAFGLGIHRCVGSHLARMELRVALEIWLERIPAFSLDDPSAVTWAAGQVRGPRTLPLRVG</sequence>
<feature type="region of interest" description="Disordered" evidence="8">
    <location>
        <begin position="1"/>
        <end position="21"/>
    </location>
</feature>
<dbReference type="InterPro" id="IPR017972">
    <property type="entry name" value="Cyt_P450_CS"/>
</dbReference>
<dbReference type="PROSITE" id="PS00086">
    <property type="entry name" value="CYTOCHROME_P450"/>
    <property type="match status" value="1"/>
</dbReference>
<keyword evidence="2 7" id="KW-0349">Heme</keyword>
<dbReference type="GO" id="GO:0020037">
    <property type="term" value="F:heme binding"/>
    <property type="evidence" value="ECO:0007669"/>
    <property type="project" value="InterPro"/>
</dbReference>
<evidence type="ECO:0000256" key="5">
    <source>
        <dbReference type="ARBA" id="ARBA00023004"/>
    </source>
</evidence>
<evidence type="ECO:0000313" key="9">
    <source>
        <dbReference type="EMBL" id="GLY75144.1"/>
    </source>
</evidence>
<dbReference type="FunFam" id="1.10.630.10:FF:000018">
    <property type="entry name" value="Cytochrome P450 monooxygenase"/>
    <property type="match status" value="1"/>
</dbReference>
<dbReference type="PRINTS" id="PR00359">
    <property type="entry name" value="BP450"/>
</dbReference>
<keyword evidence="6 7" id="KW-0503">Monooxygenase</keyword>
<evidence type="ECO:0000256" key="4">
    <source>
        <dbReference type="ARBA" id="ARBA00023002"/>
    </source>
</evidence>
<evidence type="ECO:0000256" key="1">
    <source>
        <dbReference type="ARBA" id="ARBA00010617"/>
    </source>
</evidence>
<dbReference type="Pfam" id="PF00067">
    <property type="entry name" value="p450"/>
    <property type="match status" value="1"/>
</dbReference>
<dbReference type="Proteomes" id="UP001165135">
    <property type="component" value="Unassembled WGS sequence"/>
</dbReference>
<dbReference type="GO" id="GO:0005506">
    <property type="term" value="F:iron ion binding"/>
    <property type="evidence" value="ECO:0007669"/>
    <property type="project" value="InterPro"/>
</dbReference>
<keyword evidence="5 7" id="KW-0408">Iron</keyword>
<organism evidence="9 10">
    <name type="scientific">Actinoallomurus iriomotensis</name>
    <dbReference type="NCBI Taxonomy" id="478107"/>
    <lineage>
        <taxon>Bacteria</taxon>
        <taxon>Bacillati</taxon>
        <taxon>Actinomycetota</taxon>
        <taxon>Actinomycetes</taxon>
        <taxon>Streptosporangiales</taxon>
        <taxon>Thermomonosporaceae</taxon>
        <taxon>Actinoallomurus</taxon>
    </lineage>
</organism>
<evidence type="ECO:0000256" key="8">
    <source>
        <dbReference type="SAM" id="MobiDB-lite"/>
    </source>
</evidence>
<reference evidence="9" key="1">
    <citation type="submission" date="2023-03" db="EMBL/GenBank/DDBJ databases">
        <title>Actinoallomurus iriomotensis NBRC 103681.</title>
        <authorList>
            <person name="Ichikawa N."/>
            <person name="Sato H."/>
            <person name="Tonouchi N."/>
        </authorList>
    </citation>
    <scope>NUCLEOTIDE SEQUENCE</scope>
    <source>
        <strain evidence="9">NBRC 103681</strain>
    </source>
</reference>
<proteinExistence type="inferred from homology"/>
<evidence type="ECO:0000256" key="6">
    <source>
        <dbReference type="ARBA" id="ARBA00023033"/>
    </source>
</evidence>
<dbReference type="PANTHER" id="PTHR46696:SF6">
    <property type="entry name" value="P450, PUTATIVE (EUROFUNG)-RELATED"/>
    <property type="match status" value="1"/>
</dbReference>
<evidence type="ECO:0000256" key="3">
    <source>
        <dbReference type="ARBA" id="ARBA00022723"/>
    </source>
</evidence>
<dbReference type="SUPFAM" id="SSF48264">
    <property type="entry name" value="Cytochrome P450"/>
    <property type="match status" value="1"/>
</dbReference>